<evidence type="ECO:0000259" key="2">
    <source>
        <dbReference type="SMART" id="SM00893"/>
    </source>
</evidence>
<comment type="similarity">
    <text evidence="1">Belongs to the ETF alpha-subunit/FixB family.</text>
</comment>
<organism evidence="3">
    <name type="scientific">marine metagenome</name>
    <dbReference type="NCBI Taxonomy" id="408172"/>
    <lineage>
        <taxon>unclassified sequences</taxon>
        <taxon>metagenomes</taxon>
        <taxon>ecological metagenomes</taxon>
    </lineage>
</organism>
<dbReference type="GO" id="GO:0033539">
    <property type="term" value="P:fatty acid beta-oxidation using acyl-CoA dehydrogenase"/>
    <property type="evidence" value="ECO:0007669"/>
    <property type="project" value="TreeGrafter"/>
</dbReference>
<dbReference type="SUPFAM" id="SSF52402">
    <property type="entry name" value="Adenine nucleotide alpha hydrolases-like"/>
    <property type="match status" value="1"/>
</dbReference>
<dbReference type="EMBL" id="UINC01017659">
    <property type="protein sequence ID" value="SVA73487.1"/>
    <property type="molecule type" value="Genomic_DNA"/>
</dbReference>
<evidence type="ECO:0000256" key="1">
    <source>
        <dbReference type="ARBA" id="ARBA00005817"/>
    </source>
</evidence>
<gene>
    <name evidence="3" type="ORF">METZ01_LOCUS126341</name>
</gene>
<dbReference type="Pfam" id="PF01012">
    <property type="entry name" value="ETF"/>
    <property type="match status" value="1"/>
</dbReference>
<dbReference type="PIRSF" id="PIRSF000089">
    <property type="entry name" value="Electra_flavoP_a"/>
    <property type="match status" value="1"/>
</dbReference>
<reference evidence="3" key="1">
    <citation type="submission" date="2018-05" db="EMBL/GenBank/DDBJ databases">
        <authorList>
            <person name="Lanie J.A."/>
            <person name="Ng W.-L."/>
            <person name="Kazmierczak K.M."/>
            <person name="Andrzejewski T.M."/>
            <person name="Davidsen T.M."/>
            <person name="Wayne K.J."/>
            <person name="Tettelin H."/>
            <person name="Glass J.I."/>
            <person name="Rusch D."/>
            <person name="Podicherti R."/>
            <person name="Tsui H.-C.T."/>
            <person name="Winkler M.E."/>
        </authorList>
    </citation>
    <scope>NUCLEOTIDE SEQUENCE</scope>
</reference>
<feature type="domain" description="Electron transfer flavoprotein alpha/beta-subunit N-terminal" evidence="2">
    <location>
        <begin position="4"/>
        <end position="186"/>
    </location>
</feature>
<dbReference type="GO" id="GO:0050660">
    <property type="term" value="F:flavin adenine dinucleotide binding"/>
    <property type="evidence" value="ECO:0007669"/>
    <property type="project" value="InterPro"/>
</dbReference>
<dbReference type="InterPro" id="IPR014730">
    <property type="entry name" value="ETF_a/b_N"/>
</dbReference>
<dbReference type="Gene3D" id="3.40.50.1220">
    <property type="entry name" value="TPP-binding domain"/>
    <property type="match status" value="1"/>
</dbReference>
<dbReference type="SUPFAM" id="SSF52467">
    <property type="entry name" value="DHS-like NAD/FAD-binding domain"/>
    <property type="match status" value="1"/>
</dbReference>
<protein>
    <recommendedName>
        <fullName evidence="2">Electron transfer flavoprotein alpha/beta-subunit N-terminal domain-containing protein</fullName>
    </recommendedName>
</protein>
<dbReference type="InterPro" id="IPR014729">
    <property type="entry name" value="Rossmann-like_a/b/a_fold"/>
</dbReference>
<dbReference type="GO" id="GO:0009055">
    <property type="term" value="F:electron transfer activity"/>
    <property type="evidence" value="ECO:0007669"/>
    <property type="project" value="InterPro"/>
</dbReference>
<dbReference type="Pfam" id="PF00766">
    <property type="entry name" value="ETF_alpha"/>
    <property type="match status" value="1"/>
</dbReference>
<dbReference type="PANTHER" id="PTHR43153">
    <property type="entry name" value="ELECTRON TRANSFER FLAVOPROTEIN ALPHA"/>
    <property type="match status" value="1"/>
</dbReference>
<dbReference type="InterPro" id="IPR014731">
    <property type="entry name" value="ETF_asu_C"/>
</dbReference>
<dbReference type="InterPro" id="IPR001308">
    <property type="entry name" value="ETF_a/FixB"/>
</dbReference>
<accession>A0A381YAN3</accession>
<dbReference type="AlphaFoldDB" id="A0A381YAN3"/>
<dbReference type="SMART" id="SM00893">
    <property type="entry name" value="ETF"/>
    <property type="match status" value="1"/>
</dbReference>
<sequence>MGNVLVITEHMKGEFQDISFEMLGQARKLSAGGSCSALVYGSMKDRSSELGAADRVLCVGGSDDFNPETYASAALQVIQSESPDLVLVGSTSMGIDLAPVLGVSLDLPVISYCSCIEISGDNFEFTSQLYSGKMDVKSTAPKAVAMVLAGSFSAEDGKSGGSASVEDVTADFGAGRVQFKELIEPEAAEVDITQSDILVAVGRGIGGKDDIEVAQELAKNLNADLACSRPVVDAGWLPKSCQVGKSGLKVNPKVYIALGISGAPEHLEGMKDVSTIIAINTDKNAPIFDVAHYGMTEDLFDICEELEDSLS</sequence>
<proteinExistence type="inferred from homology"/>
<name>A0A381YAN3_9ZZZZ</name>
<evidence type="ECO:0000313" key="3">
    <source>
        <dbReference type="EMBL" id="SVA73487.1"/>
    </source>
</evidence>
<dbReference type="InterPro" id="IPR029035">
    <property type="entry name" value="DHS-like_NAD/FAD-binding_dom"/>
</dbReference>
<dbReference type="PANTHER" id="PTHR43153:SF1">
    <property type="entry name" value="ELECTRON TRANSFER FLAVOPROTEIN SUBUNIT ALPHA, MITOCHONDRIAL"/>
    <property type="match status" value="1"/>
</dbReference>
<dbReference type="Gene3D" id="3.40.50.620">
    <property type="entry name" value="HUPs"/>
    <property type="match status" value="1"/>
</dbReference>